<feature type="domain" description="Toprim" evidence="16">
    <location>
        <begin position="258"/>
        <end position="339"/>
    </location>
</feature>
<feature type="compositionally biased region" description="Polar residues" evidence="15">
    <location>
        <begin position="445"/>
        <end position="457"/>
    </location>
</feature>
<dbReference type="GO" id="GO:0000428">
    <property type="term" value="C:DNA-directed RNA polymerase complex"/>
    <property type="evidence" value="ECO:0007669"/>
    <property type="project" value="UniProtKB-KW"/>
</dbReference>
<dbReference type="InterPro" id="IPR037068">
    <property type="entry name" value="DNA_primase_core_N_sf"/>
</dbReference>
<name>A0A5Q2N6A0_9FIRM</name>
<feature type="compositionally biased region" description="Basic and acidic residues" evidence="15">
    <location>
        <begin position="634"/>
        <end position="652"/>
    </location>
</feature>
<dbReference type="InterPro" id="IPR019475">
    <property type="entry name" value="DNA_primase_DnaB-bd"/>
</dbReference>
<dbReference type="Gene3D" id="3.90.980.10">
    <property type="entry name" value="DNA primase, catalytic core, N-terminal domain"/>
    <property type="match status" value="1"/>
</dbReference>
<feature type="region of interest" description="Disordered" evidence="15">
    <location>
        <begin position="625"/>
        <end position="652"/>
    </location>
</feature>
<dbReference type="InterPro" id="IPR050219">
    <property type="entry name" value="DnaG_primase"/>
</dbReference>
<dbReference type="Proteomes" id="UP000366051">
    <property type="component" value="Chromosome"/>
</dbReference>
<dbReference type="SUPFAM" id="SSF56731">
    <property type="entry name" value="DNA primase core"/>
    <property type="match status" value="1"/>
</dbReference>
<gene>
    <name evidence="12" type="primary">dnaG</name>
    <name evidence="17" type="ORF">FTV88_1691</name>
</gene>
<dbReference type="OrthoDB" id="9803773at2"/>
<evidence type="ECO:0000256" key="2">
    <source>
        <dbReference type="ARBA" id="ARBA00022515"/>
    </source>
</evidence>
<evidence type="ECO:0000256" key="6">
    <source>
        <dbReference type="ARBA" id="ARBA00022723"/>
    </source>
</evidence>
<dbReference type="Gene3D" id="1.10.860.10">
    <property type="entry name" value="DNAb Helicase, Chain A"/>
    <property type="match status" value="1"/>
</dbReference>
<keyword evidence="9" id="KW-0460">Magnesium</keyword>
<dbReference type="PANTHER" id="PTHR30313">
    <property type="entry name" value="DNA PRIMASE"/>
    <property type="match status" value="1"/>
</dbReference>
<keyword evidence="6 12" id="KW-0479">Metal-binding</keyword>
<dbReference type="Gene3D" id="3.90.580.10">
    <property type="entry name" value="Zinc finger, CHC2-type domain"/>
    <property type="match status" value="1"/>
</dbReference>
<keyword evidence="4 12" id="KW-0548">Nucleotidyltransferase</keyword>
<dbReference type="GO" id="GO:0003677">
    <property type="term" value="F:DNA binding"/>
    <property type="evidence" value="ECO:0007669"/>
    <property type="project" value="UniProtKB-KW"/>
</dbReference>
<dbReference type="GO" id="GO:0003899">
    <property type="term" value="F:DNA-directed RNA polymerase activity"/>
    <property type="evidence" value="ECO:0007669"/>
    <property type="project" value="UniProtKB-UniRule"/>
</dbReference>
<dbReference type="InterPro" id="IPR006295">
    <property type="entry name" value="DNA_primase_DnaG"/>
</dbReference>
<evidence type="ECO:0000256" key="4">
    <source>
        <dbReference type="ARBA" id="ARBA00022695"/>
    </source>
</evidence>
<dbReference type="Gene3D" id="3.40.1360.10">
    <property type="match status" value="1"/>
</dbReference>
<dbReference type="SMART" id="SM00493">
    <property type="entry name" value="TOPRIM"/>
    <property type="match status" value="1"/>
</dbReference>
<dbReference type="GO" id="GO:0006269">
    <property type="term" value="P:DNA replication, synthesis of primer"/>
    <property type="evidence" value="ECO:0007669"/>
    <property type="project" value="UniProtKB-UniRule"/>
</dbReference>
<evidence type="ECO:0000256" key="15">
    <source>
        <dbReference type="SAM" id="MobiDB-lite"/>
    </source>
</evidence>
<accession>A0A5Q2N6A0</accession>
<evidence type="ECO:0000256" key="11">
    <source>
        <dbReference type="ARBA" id="ARBA00023163"/>
    </source>
</evidence>
<keyword evidence="8 12" id="KW-0862">Zinc</keyword>
<evidence type="ECO:0000313" key="17">
    <source>
        <dbReference type="EMBL" id="QGG47790.1"/>
    </source>
</evidence>
<dbReference type="InterPro" id="IPR016136">
    <property type="entry name" value="DNA_helicase_N/primase_C"/>
</dbReference>
<evidence type="ECO:0000256" key="5">
    <source>
        <dbReference type="ARBA" id="ARBA00022705"/>
    </source>
</evidence>
<dbReference type="HAMAP" id="MF_00974">
    <property type="entry name" value="DNA_primase_DnaG"/>
    <property type="match status" value="1"/>
</dbReference>
<evidence type="ECO:0000259" key="16">
    <source>
        <dbReference type="PROSITE" id="PS50880"/>
    </source>
</evidence>
<evidence type="ECO:0000256" key="3">
    <source>
        <dbReference type="ARBA" id="ARBA00022679"/>
    </source>
</evidence>
<proteinExistence type="inferred from homology"/>
<keyword evidence="18" id="KW-1185">Reference proteome</keyword>
<evidence type="ECO:0000256" key="7">
    <source>
        <dbReference type="ARBA" id="ARBA00022771"/>
    </source>
</evidence>
<comment type="catalytic activity">
    <reaction evidence="12">
        <text>ssDNA + n NTP = ssDNA/pppN(pN)n-1 hybrid + (n-1) diphosphate.</text>
        <dbReference type="EC" id="2.7.7.101"/>
    </reaction>
</comment>
<feature type="region of interest" description="Disordered" evidence="15">
    <location>
        <begin position="428"/>
        <end position="470"/>
    </location>
</feature>
<comment type="cofactor">
    <cofactor evidence="12 13 14">
        <name>Zn(2+)</name>
        <dbReference type="ChEBI" id="CHEBI:29105"/>
    </cofactor>
    <text evidence="12 13 14">Binds 1 zinc ion per monomer.</text>
</comment>
<dbReference type="FunFam" id="3.90.580.10:FF:000001">
    <property type="entry name" value="DNA primase"/>
    <property type="match status" value="1"/>
</dbReference>
<dbReference type="EMBL" id="CP045875">
    <property type="protein sequence ID" value="QGG47790.1"/>
    <property type="molecule type" value="Genomic_DNA"/>
</dbReference>
<dbReference type="GO" id="GO:0008270">
    <property type="term" value="F:zinc ion binding"/>
    <property type="evidence" value="ECO:0007669"/>
    <property type="project" value="UniProtKB-UniRule"/>
</dbReference>
<dbReference type="InterPro" id="IPR002694">
    <property type="entry name" value="Znf_CHC2"/>
</dbReference>
<dbReference type="Pfam" id="PF10410">
    <property type="entry name" value="DnaB_bind"/>
    <property type="match status" value="1"/>
</dbReference>
<dbReference type="InterPro" id="IPR034151">
    <property type="entry name" value="TOPRIM_DnaG_bac"/>
</dbReference>
<dbReference type="Pfam" id="PF13155">
    <property type="entry name" value="Toprim_2"/>
    <property type="match status" value="1"/>
</dbReference>
<dbReference type="PROSITE" id="PS50880">
    <property type="entry name" value="TOPRIM"/>
    <property type="match status" value="1"/>
</dbReference>
<keyword evidence="3 12" id="KW-0808">Transferase</keyword>
<keyword evidence="7 12" id="KW-0863">Zinc-finger</keyword>
<dbReference type="InterPro" id="IPR006171">
    <property type="entry name" value="TOPRIM_dom"/>
</dbReference>
<dbReference type="InterPro" id="IPR030846">
    <property type="entry name" value="DnaG_bac"/>
</dbReference>
<evidence type="ECO:0000256" key="1">
    <source>
        <dbReference type="ARBA" id="ARBA00022478"/>
    </source>
</evidence>
<comment type="function">
    <text evidence="12 13">RNA polymerase that catalyzes the synthesis of short RNA molecules used as primers for DNA polymerase during DNA replication.</text>
</comment>
<dbReference type="SMART" id="SM00400">
    <property type="entry name" value="ZnF_CHCC"/>
    <property type="match status" value="1"/>
</dbReference>
<organism evidence="17 18">
    <name type="scientific">Heliorestis convoluta</name>
    <dbReference type="NCBI Taxonomy" id="356322"/>
    <lineage>
        <taxon>Bacteria</taxon>
        <taxon>Bacillati</taxon>
        <taxon>Bacillota</taxon>
        <taxon>Clostridia</taxon>
        <taxon>Eubacteriales</taxon>
        <taxon>Heliobacteriaceae</taxon>
        <taxon>Heliorestis</taxon>
    </lineage>
</organism>
<comment type="similarity">
    <text evidence="12 13">Belongs to the DnaG primase family.</text>
</comment>
<comment type="subunit">
    <text evidence="12">Monomer. Interacts with DnaB.</text>
</comment>
<keyword evidence="1 12" id="KW-0240">DNA-directed RNA polymerase</keyword>
<dbReference type="KEGG" id="hcv:FTV88_1691"/>
<dbReference type="FunFam" id="3.90.980.10:FF:000001">
    <property type="entry name" value="DNA primase"/>
    <property type="match status" value="1"/>
</dbReference>
<evidence type="ECO:0000313" key="18">
    <source>
        <dbReference type="Proteomes" id="UP000366051"/>
    </source>
</evidence>
<dbReference type="CDD" id="cd03364">
    <property type="entry name" value="TOPRIM_DnaG_primases"/>
    <property type="match status" value="1"/>
</dbReference>
<sequence>MRDPQTIEEIRHRIDIVEVISQYVPLKRQGNRFVGLCPFHQEKTPSFSVSQDKQFFHCFGCGTGGDVFTFVMLQENLTFPESLKRLAEQAGVSLPEADRTPAQEAARRMIEKGRALHKRTAELFLQCLREDPQGRQGREYLHKRGVSDQVAVAFGLGFAPLQWEFLTKQLVQEGYSPEELERFGLVVRRAGGEGYYDRFRNRLIFPIFDNQGRPIAFGGRVLGDEMPKYLNSPETPLYKKGQQLYGLHVAGPSIREKGLAILVEGYMDVIACHQHGITQAVATLGTALTAEQGRLLLRYSSSILILYDGDRAGIAATEKAGLILTSMGARVQVLQLQDGMDPDDFLQSQGAEQLWKVIDKAPSYFEYRYEQVRQRHGPTSIQSKVASIRELAPDLLAIPSAVEQEATVQWLARQVGLSESSIVEELRSLSQGGPSYSRDRKENPWHTNSIQRNISQDSEGRERRSYSYDSTSIDAEESSRLAQAWRYLIYWMIGEAQRIGWVRDRMNEEIPTLYEPIKEIVESLMTIEQHKTGSVVREVTEALKTDKARRYLSALLVDDPAPAWENHVIEDCINTIRYGWLLEEIGRLERQINRCYQEQDDQELRHLLPQLAKLQQLRSRAGRIHGTVPLGGRQDQRSWSKGGTTDERRAER</sequence>
<reference evidence="18" key="1">
    <citation type="submission" date="2019-11" db="EMBL/GenBank/DDBJ databases">
        <title>Genome sequence of Heliorestis convoluta strain HH, an alkaliphilic and minimalistic phototrophic bacterium from a soda lake in Egypt.</title>
        <authorList>
            <person name="Dewey E.D."/>
            <person name="Stokes L.M."/>
            <person name="Burchell B.M."/>
            <person name="Shaffer K.N."/>
            <person name="Huntington A.M."/>
            <person name="Baker J.M."/>
            <person name="Nadendla S."/>
            <person name="Giglio M.G."/>
            <person name="Touchman J.W."/>
            <person name="Blankenship R.E."/>
            <person name="Madigan M.T."/>
            <person name="Sattley W.M."/>
        </authorList>
    </citation>
    <scope>NUCLEOTIDE SEQUENCE [LARGE SCALE GENOMIC DNA]</scope>
    <source>
        <strain evidence="18">HH</strain>
    </source>
</reference>
<dbReference type="PIRSF" id="PIRSF002811">
    <property type="entry name" value="DnaG"/>
    <property type="match status" value="1"/>
</dbReference>
<dbReference type="Pfam" id="PF01807">
    <property type="entry name" value="Zn_ribbon_DnaG"/>
    <property type="match status" value="1"/>
</dbReference>
<dbReference type="InterPro" id="IPR013264">
    <property type="entry name" value="DNAG_N"/>
</dbReference>
<dbReference type="NCBIfam" id="TIGR01391">
    <property type="entry name" value="dnaG"/>
    <property type="match status" value="1"/>
</dbReference>
<evidence type="ECO:0000256" key="14">
    <source>
        <dbReference type="PIRSR" id="PIRSR002811-1"/>
    </source>
</evidence>
<dbReference type="EC" id="2.7.7.101" evidence="12"/>
<evidence type="ECO:0000256" key="12">
    <source>
        <dbReference type="HAMAP-Rule" id="MF_00974"/>
    </source>
</evidence>
<dbReference type="AlphaFoldDB" id="A0A5Q2N6A0"/>
<evidence type="ECO:0000256" key="13">
    <source>
        <dbReference type="PIRNR" id="PIRNR002811"/>
    </source>
</evidence>
<dbReference type="SUPFAM" id="SSF57783">
    <property type="entry name" value="Zinc beta-ribbon"/>
    <property type="match status" value="1"/>
</dbReference>
<evidence type="ECO:0000256" key="10">
    <source>
        <dbReference type="ARBA" id="ARBA00023125"/>
    </source>
</evidence>
<dbReference type="RefSeq" id="WP_153725094.1">
    <property type="nucleotide sequence ID" value="NZ_CP045875.1"/>
</dbReference>
<keyword evidence="5 12" id="KW-0235">DNA replication</keyword>
<evidence type="ECO:0000256" key="8">
    <source>
        <dbReference type="ARBA" id="ARBA00022833"/>
    </source>
</evidence>
<feature type="zinc finger region" description="CHC2-type" evidence="12 14">
    <location>
        <begin position="37"/>
        <end position="61"/>
    </location>
</feature>
<dbReference type="Pfam" id="PF08275">
    <property type="entry name" value="DNAG_N"/>
    <property type="match status" value="1"/>
</dbReference>
<keyword evidence="2 12" id="KW-0639">Primosome</keyword>
<dbReference type="PANTHER" id="PTHR30313:SF2">
    <property type="entry name" value="DNA PRIMASE"/>
    <property type="match status" value="1"/>
</dbReference>
<comment type="domain">
    <text evidence="12">Contains an N-terminal zinc-binding domain, a central core domain that contains the primase activity, and a C-terminal DnaB-binding domain.</text>
</comment>
<keyword evidence="11 12" id="KW-0804">Transcription</keyword>
<dbReference type="GO" id="GO:0005737">
    <property type="term" value="C:cytoplasm"/>
    <property type="evidence" value="ECO:0007669"/>
    <property type="project" value="TreeGrafter"/>
</dbReference>
<dbReference type="GO" id="GO:1990077">
    <property type="term" value="C:primosome complex"/>
    <property type="evidence" value="ECO:0007669"/>
    <property type="project" value="UniProtKB-KW"/>
</dbReference>
<dbReference type="InterPro" id="IPR036977">
    <property type="entry name" value="DNA_primase_Znf_CHC2"/>
</dbReference>
<evidence type="ECO:0000256" key="9">
    <source>
        <dbReference type="ARBA" id="ARBA00022842"/>
    </source>
</evidence>
<keyword evidence="10 12" id="KW-0238">DNA-binding</keyword>
<protein>
    <recommendedName>
        <fullName evidence="12 13">DNA primase</fullName>
        <ecNumber evidence="12">2.7.7.101</ecNumber>
    </recommendedName>
</protein>